<sequence>MAMSGPVSAPPTVCPCGPASGMANLLVKGVSTTDGGDDDGSTVAKIDSNSKQPWKISVTPLQVPSRPTLFLTIAHVV</sequence>
<dbReference type="EMBL" id="CM042052">
    <property type="protein sequence ID" value="KAI3719229.1"/>
    <property type="molecule type" value="Genomic_DNA"/>
</dbReference>
<organism evidence="1 2">
    <name type="scientific">Arctium lappa</name>
    <name type="common">Greater burdock</name>
    <name type="synonym">Lappa major</name>
    <dbReference type="NCBI Taxonomy" id="4217"/>
    <lineage>
        <taxon>Eukaryota</taxon>
        <taxon>Viridiplantae</taxon>
        <taxon>Streptophyta</taxon>
        <taxon>Embryophyta</taxon>
        <taxon>Tracheophyta</taxon>
        <taxon>Spermatophyta</taxon>
        <taxon>Magnoliopsida</taxon>
        <taxon>eudicotyledons</taxon>
        <taxon>Gunneridae</taxon>
        <taxon>Pentapetalae</taxon>
        <taxon>asterids</taxon>
        <taxon>campanulids</taxon>
        <taxon>Asterales</taxon>
        <taxon>Asteraceae</taxon>
        <taxon>Carduoideae</taxon>
        <taxon>Cardueae</taxon>
        <taxon>Arctiinae</taxon>
        <taxon>Arctium</taxon>
    </lineage>
</organism>
<evidence type="ECO:0000313" key="2">
    <source>
        <dbReference type="Proteomes" id="UP001055879"/>
    </source>
</evidence>
<name>A0ACB9BBD9_ARCLA</name>
<comment type="caution">
    <text evidence="1">The sequence shown here is derived from an EMBL/GenBank/DDBJ whole genome shotgun (WGS) entry which is preliminary data.</text>
</comment>
<evidence type="ECO:0000313" key="1">
    <source>
        <dbReference type="EMBL" id="KAI3719229.1"/>
    </source>
</evidence>
<keyword evidence="2" id="KW-1185">Reference proteome</keyword>
<reference evidence="1 2" key="2">
    <citation type="journal article" date="2022" name="Mol. Ecol. Resour.">
        <title>The genomes of chicory, endive, great burdock and yacon provide insights into Asteraceae paleo-polyploidization history and plant inulin production.</title>
        <authorList>
            <person name="Fan W."/>
            <person name="Wang S."/>
            <person name="Wang H."/>
            <person name="Wang A."/>
            <person name="Jiang F."/>
            <person name="Liu H."/>
            <person name="Zhao H."/>
            <person name="Xu D."/>
            <person name="Zhang Y."/>
        </authorList>
    </citation>
    <scope>NUCLEOTIDE SEQUENCE [LARGE SCALE GENOMIC DNA]</scope>
    <source>
        <strain evidence="2">cv. Niubang</strain>
    </source>
</reference>
<gene>
    <name evidence="1" type="ORF">L6452_20124</name>
</gene>
<reference evidence="2" key="1">
    <citation type="journal article" date="2022" name="Mol. Ecol. Resour.">
        <title>The genomes of chicory, endive, great burdock and yacon provide insights into Asteraceae palaeo-polyploidization history and plant inulin production.</title>
        <authorList>
            <person name="Fan W."/>
            <person name="Wang S."/>
            <person name="Wang H."/>
            <person name="Wang A."/>
            <person name="Jiang F."/>
            <person name="Liu H."/>
            <person name="Zhao H."/>
            <person name="Xu D."/>
            <person name="Zhang Y."/>
        </authorList>
    </citation>
    <scope>NUCLEOTIDE SEQUENCE [LARGE SCALE GENOMIC DNA]</scope>
    <source>
        <strain evidence="2">cv. Niubang</strain>
    </source>
</reference>
<accession>A0ACB9BBD9</accession>
<proteinExistence type="predicted"/>
<dbReference type="Proteomes" id="UP001055879">
    <property type="component" value="Linkage Group LG06"/>
</dbReference>
<protein>
    <submittedName>
        <fullName evidence="1">Uncharacterized protein</fullName>
    </submittedName>
</protein>